<sequence>MAMGDCCRICNRGVEFVLHVLRDCPLIKSVWSRLLPSPVLGRFCSLSLHEWLLFGLKECSSVLIRDVKFPILFAVLCWKAWFRRNAIMFDMEFVERVDLLESSVSYVKEISRAKDGLPVAAGVSSARRESSRSWLAPPEVQA</sequence>
<organism evidence="1 2">
    <name type="scientific">Hibiscus sabdariffa</name>
    <name type="common">roselle</name>
    <dbReference type="NCBI Taxonomy" id="183260"/>
    <lineage>
        <taxon>Eukaryota</taxon>
        <taxon>Viridiplantae</taxon>
        <taxon>Streptophyta</taxon>
        <taxon>Embryophyta</taxon>
        <taxon>Tracheophyta</taxon>
        <taxon>Spermatophyta</taxon>
        <taxon>Magnoliopsida</taxon>
        <taxon>eudicotyledons</taxon>
        <taxon>Gunneridae</taxon>
        <taxon>Pentapetalae</taxon>
        <taxon>rosids</taxon>
        <taxon>malvids</taxon>
        <taxon>Malvales</taxon>
        <taxon>Malvaceae</taxon>
        <taxon>Malvoideae</taxon>
        <taxon>Hibiscus</taxon>
    </lineage>
</organism>
<keyword evidence="2" id="KW-1185">Reference proteome</keyword>
<evidence type="ECO:0008006" key="3">
    <source>
        <dbReference type="Google" id="ProtNLM"/>
    </source>
</evidence>
<accession>A0ABR2SSG9</accession>
<comment type="caution">
    <text evidence="1">The sequence shown here is derived from an EMBL/GenBank/DDBJ whole genome shotgun (WGS) entry which is preliminary data.</text>
</comment>
<gene>
    <name evidence="1" type="ORF">V6N11_067710</name>
</gene>
<dbReference type="Proteomes" id="UP001396334">
    <property type="component" value="Unassembled WGS sequence"/>
</dbReference>
<proteinExistence type="predicted"/>
<evidence type="ECO:0000313" key="2">
    <source>
        <dbReference type="Proteomes" id="UP001396334"/>
    </source>
</evidence>
<reference evidence="1 2" key="1">
    <citation type="journal article" date="2024" name="G3 (Bethesda)">
        <title>Genome assembly of Hibiscus sabdariffa L. provides insights into metabolisms of medicinal natural products.</title>
        <authorList>
            <person name="Kim T."/>
        </authorList>
    </citation>
    <scope>NUCLEOTIDE SEQUENCE [LARGE SCALE GENOMIC DNA]</scope>
    <source>
        <strain evidence="1">TK-2024</strain>
        <tissue evidence="1">Old leaves</tissue>
    </source>
</reference>
<name>A0ABR2SSG9_9ROSI</name>
<protein>
    <recommendedName>
        <fullName evidence="3">Reverse transcriptase zinc-binding domain-containing protein</fullName>
    </recommendedName>
</protein>
<dbReference type="EMBL" id="JBBPBN010000012">
    <property type="protein sequence ID" value="KAK9027889.1"/>
    <property type="molecule type" value="Genomic_DNA"/>
</dbReference>
<evidence type="ECO:0000313" key="1">
    <source>
        <dbReference type="EMBL" id="KAK9027889.1"/>
    </source>
</evidence>